<reference evidence="3 4" key="1">
    <citation type="submission" date="2016-10" db="EMBL/GenBank/DDBJ databases">
        <authorList>
            <person name="de Groot N.N."/>
        </authorList>
    </citation>
    <scope>NUCLEOTIDE SEQUENCE [LARGE SCALE GENOMIC DNA]</scope>
    <source>
        <strain evidence="3 4">DSM 2872</strain>
    </source>
</reference>
<evidence type="ECO:0000256" key="1">
    <source>
        <dbReference type="ARBA" id="ARBA00023125"/>
    </source>
</evidence>
<dbReference type="PROSITE" id="PS50943">
    <property type="entry name" value="HTH_CROC1"/>
    <property type="match status" value="1"/>
</dbReference>
<dbReference type="OrthoDB" id="1683966at2"/>
<dbReference type="RefSeq" id="WP_074673096.1">
    <property type="nucleotide sequence ID" value="NZ_FNQG01000012.1"/>
</dbReference>
<dbReference type="Proteomes" id="UP000183469">
    <property type="component" value="Unassembled WGS sequence"/>
</dbReference>
<dbReference type="AlphaFoldDB" id="A0A1H3ZRX0"/>
<dbReference type="SMART" id="SM00530">
    <property type="entry name" value="HTH_XRE"/>
    <property type="match status" value="1"/>
</dbReference>
<name>A0A1H3ZRX0_SELRU</name>
<dbReference type="Pfam" id="PF01381">
    <property type="entry name" value="HTH_3"/>
    <property type="match status" value="1"/>
</dbReference>
<sequence>MFGERLRSLREHQELSQGEAAQKLGIIQNTYSRYERGIREPDYATLKKIANFYGVSIDYLLGNDDPSIEDDLTDLENILMNGRYTIYAHFPADDEREMLRDLLRVIYRRK</sequence>
<gene>
    <name evidence="3" type="ORF">SAMN05660648_02551</name>
</gene>
<protein>
    <submittedName>
        <fullName evidence="3">Transcriptional regulator, contains XRE-family HTH domain</fullName>
    </submittedName>
</protein>
<dbReference type="SUPFAM" id="SSF47413">
    <property type="entry name" value="lambda repressor-like DNA-binding domains"/>
    <property type="match status" value="1"/>
</dbReference>
<feature type="domain" description="HTH cro/C1-type" evidence="2">
    <location>
        <begin position="6"/>
        <end position="60"/>
    </location>
</feature>
<evidence type="ECO:0000313" key="4">
    <source>
        <dbReference type="Proteomes" id="UP000183469"/>
    </source>
</evidence>
<keyword evidence="1" id="KW-0238">DNA-binding</keyword>
<dbReference type="Gene3D" id="1.10.260.40">
    <property type="entry name" value="lambda repressor-like DNA-binding domains"/>
    <property type="match status" value="1"/>
</dbReference>
<evidence type="ECO:0000259" key="2">
    <source>
        <dbReference type="PROSITE" id="PS50943"/>
    </source>
</evidence>
<dbReference type="InterPro" id="IPR010982">
    <property type="entry name" value="Lambda_DNA-bd_dom_sf"/>
</dbReference>
<dbReference type="CDD" id="cd00093">
    <property type="entry name" value="HTH_XRE"/>
    <property type="match status" value="1"/>
</dbReference>
<dbReference type="PANTHER" id="PTHR46558">
    <property type="entry name" value="TRACRIPTIONAL REGULATORY PROTEIN-RELATED-RELATED"/>
    <property type="match status" value="1"/>
</dbReference>
<organism evidence="3 4">
    <name type="scientific">Selenomonas ruminantium</name>
    <dbReference type="NCBI Taxonomy" id="971"/>
    <lineage>
        <taxon>Bacteria</taxon>
        <taxon>Bacillati</taxon>
        <taxon>Bacillota</taxon>
        <taxon>Negativicutes</taxon>
        <taxon>Selenomonadales</taxon>
        <taxon>Selenomonadaceae</taxon>
        <taxon>Selenomonas</taxon>
    </lineage>
</organism>
<dbReference type="PANTHER" id="PTHR46558:SF11">
    <property type="entry name" value="HTH-TYPE TRANSCRIPTIONAL REGULATOR XRE"/>
    <property type="match status" value="1"/>
</dbReference>
<evidence type="ECO:0000313" key="3">
    <source>
        <dbReference type="EMBL" id="SEA26014.1"/>
    </source>
</evidence>
<dbReference type="GO" id="GO:0003677">
    <property type="term" value="F:DNA binding"/>
    <property type="evidence" value="ECO:0007669"/>
    <property type="project" value="UniProtKB-KW"/>
</dbReference>
<dbReference type="EMBL" id="FNQG01000012">
    <property type="protein sequence ID" value="SEA26014.1"/>
    <property type="molecule type" value="Genomic_DNA"/>
</dbReference>
<dbReference type="InterPro" id="IPR001387">
    <property type="entry name" value="Cro/C1-type_HTH"/>
</dbReference>
<accession>A0A1H3ZRX0</accession>
<proteinExistence type="predicted"/>